<reference evidence="1" key="1">
    <citation type="submission" date="2013-11" db="EMBL/GenBank/DDBJ databases">
        <title>Genome sequence of the fusiform rust pathogen reveals effectors for host alternation and coevolution with pine.</title>
        <authorList>
            <consortium name="DOE Joint Genome Institute"/>
            <person name="Smith K."/>
            <person name="Pendleton A."/>
            <person name="Kubisiak T."/>
            <person name="Anderson C."/>
            <person name="Salamov A."/>
            <person name="Aerts A."/>
            <person name="Riley R."/>
            <person name="Clum A."/>
            <person name="Lindquist E."/>
            <person name="Ence D."/>
            <person name="Campbell M."/>
            <person name="Kronenberg Z."/>
            <person name="Feau N."/>
            <person name="Dhillon B."/>
            <person name="Hamelin R."/>
            <person name="Burleigh J."/>
            <person name="Smith J."/>
            <person name="Yandell M."/>
            <person name="Nelson C."/>
            <person name="Grigoriev I."/>
            <person name="Davis J."/>
        </authorList>
    </citation>
    <scope>NUCLEOTIDE SEQUENCE</scope>
    <source>
        <strain evidence="1">G11</strain>
    </source>
</reference>
<proteinExistence type="predicted"/>
<accession>A0A9P6N7V5</accession>
<dbReference type="PANTHER" id="PTHR48472:SF1">
    <property type="entry name" value="TC1-LIKE TRANSPOSASE DDE DOMAIN-CONTAINING PROTEIN"/>
    <property type="match status" value="1"/>
</dbReference>
<evidence type="ECO:0000313" key="2">
    <source>
        <dbReference type="Proteomes" id="UP000886653"/>
    </source>
</evidence>
<gene>
    <name evidence="1" type="ORF">CROQUDRAFT_55429</name>
</gene>
<dbReference type="Proteomes" id="UP000886653">
    <property type="component" value="Unassembled WGS sequence"/>
</dbReference>
<comment type="caution">
    <text evidence="1">The sequence shown here is derived from an EMBL/GenBank/DDBJ whole genome shotgun (WGS) entry which is preliminary data.</text>
</comment>
<dbReference type="OrthoDB" id="2394806at2759"/>
<dbReference type="EMBL" id="MU168063">
    <property type="protein sequence ID" value="KAG0138965.1"/>
    <property type="molecule type" value="Genomic_DNA"/>
</dbReference>
<dbReference type="PANTHER" id="PTHR48472">
    <property type="entry name" value="TC1-LIKE TRANSPOSASE DDE DOMAIN-CONTAINING PROTEIN"/>
    <property type="match status" value="1"/>
</dbReference>
<keyword evidence="2" id="KW-1185">Reference proteome</keyword>
<sequence length="119" mass="14154">MWIEKIHISVIQRTLRCRIGIMSLNWWTHLLKTTGRVIQDKETYKRMGRHNQFDNDQLAVLHDMVTNSPSIFLDELWRKMLNSTGKNVSMSTIWHELHEFLGLKLHRTCSMDPHQSPED</sequence>
<dbReference type="AlphaFoldDB" id="A0A9P6N7V5"/>
<organism evidence="1 2">
    <name type="scientific">Cronartium quercuum f. sp. fusiforme G11</name>
    <dbReference type="NCBI Taxonomy" id="708437"/>
    <lineage>
        <taxon>Eukaryota</taxon>
        <taxon>Fungi</taxon>
        <taxon>Dikarya</taxon>
        <taxon>Basidiomycota</taxon>
        <taxon>Pucciniomycotina</taxon>
        <taxon>Pucciniomycetes</taxon>
        <taxon>Pucciniales</taxon>
        <taxon>Coleosporiaceae</taxon>
        <taxon>Cronartium</taxon>
    </lineage>
</organism>
<name>A0A9P6N7V5_9BASI</name>
<evidence type="ECO:0000313" key="1">
    <source>
        <dbReference type="EMBL" id="KAG0138965.1"/>
    </source>
</evidence>
<protein>
    <submittedName>
        <fullName evidence="1">Uncharacterized protein</fullName>
    </submittedName>
</protein>